<feature type="transmembrane region" description="Helical" evidence="5">
    <location>
        <begin position="298"/>
        <end position="318"/>
    </location>
</feature>
<evidence type="ECO:0000256" key="4">
    <source>
        <dbReference type="ARBA" id="ARBA00023136"/>
    </source>
</evidence>
<name>A0A955KWG9_9BACT</name>
<reference evidence="7" key="1">
    <citation type="submission" date="2020-04" db="EMBL/GenBank/DDBJ databases">
        <authorList>
            <person name="Zhang T."/>
        </authorList>
    </citation>
    <scope>NUCLEOTIDE SEQUENCE</scope>
    <source>
        <strain evidence="7">HKST-UBA16</strain>
    </source>
</reference>
<dbReference type="InterPro" id="IPR004837">
    <property type="entry name" value="NaCa_Exmemb"/>
</dbReference>
<dbReference type="GO" id="GO:0006874">
    <property type="term" value="P:intracellular calcium ion homeostasis"/>
    <property type="evidence" value="ECO:0007669"/>
    <property type="project" value="TreeGrafter"/>
</dbReference>
<evidence type="ECO:0000313" key="8">
    <source>
        <dbReference type="Proteomes" id="UP000748332"/>
    </source>
</evidence>
<dbReference type="Proteomes" id="UP000748332">
    <property type="component" value="Unassembled WGS sequence"/>
</dbReference>
<dbReference type="NCBIfam" id="TIGR00367">
    <property type="entry name" value="calcium/sodium antiporter"/>
    <property type="match status" value="1"/>
</dbReference>
<feature type="transmembrane region" description="Helical" evidence="5">
    <location>
        <begin position="32"/>
        <end position="51"/>
    </location>
</feature>
<dbReference type="EMBL" id="JAGQLM010000090">
    <property type="protein sequence ID" value="MCA9375125.1"/>
    <property type="molecule type" value="Genomic_DNA"/>
</dbReference>
<dbReference type="PANTHER" id="PTHR10846">
    <property type="entry name" value="SODIUM/POTASSIUM/CALCIUM EXCHANGER"/>
    <property type="match status" value="1"/>
</dbReference>
<comment type="subcellular location">
    <subcellularLocation>
        <location evidence="1">Membrane</location>
        <topology evidence="1">Multi-pass membrane protein</topology>
    </subcellularLocation>
</comment>
<evidence type="ECO:0000256" key="1">
    <source>
        <dbReference type="ARBA" id="ARBA00004141"/>
    </source>
</evidence>
<feature type="transmembrane region" description="Helical" evidence="5">
    <location>
        <begin position="107"/>
        <end position="124"/>
    </location>
</feature>
<evidence type="ECO:0000259" key="6">
    <source>
        <dbReference type="Pfam" id="PF01699"/>
    </source>
</evidence>
<evidence type="ECO:0000256" key="3">
    <source>
        <dbReference type="ARBA" id="ARBA00022989"/>
    </source>
</evidence>
<dbReference type="GO" id="GO:0008273">
    <property type="term" value="F:calcium, potassium:sodium antiporter activity"/>
    <property type="evidence" value="ECO:0007669"/>
    <property type="project" value="TreeGrafter"/>
</dbReference>
<feature type="transmembrane region" description="Helical" evidence="5">
    <location>
        <begin position="268"/>
        <end position="286"/>
    </location>
</feature>
<dbReference type="AlphaFoldDB" id="A0A955KWG9"/>
<comment type="caution">
    <text evidence="7">The sequence shown here is derived from an EMBL/GenBank/DDBJ whole genome shotgun (WGS) entry which is preliminary data.</text>
</comment>
<dbReference type="GO" id="GO:0005886">
    <property type="term" value="C:plasma membrane"/>
    <property type="evidence" value="ECO:0007669"/>
    <property type="project" value="TreeGrafter"/>
</dbReference>
<dbReference type="GO" id="GO:0005262">
    <property type="term" value="F:calcium channel activity"/>
    <property type="evidence" value="ECO:0007669"/>
    <property type="project" value="TreeGrafter"/>
</dbReference>
<feature type="domain" description="Sodium/calcium exchanger membrane region" evidence="6">
    <location>
        <begin position="7"/>
        <end position="148"/>
    </location>
</feature>
<feature type="transmembrane region" description="Helical" evidence="5">
    <location>
        <begin position="71"/>
        <end position="95"/>
    </location>
</feature>
<proteinExistence type="predicted"/>
<dbReference type="Gene3D" id="1.20.1420.30">
    <property type="entry name" value="NCX, central ion-binding region"/>
    <property type="match status" value="1"/>
</dbReference>
<keyword evidence="4 5" id="KW-0472">Membrane</keyword>
<dbReference type="Pfam" id="PF01699">
    <property type="entry name" value="Na_Ca_ex"/>
    <property type="match status" value="2"/>
</dbReference>
<keyword evidence="3 5" id="KW-1133">Transmembrane helix</keyword>
<sequence length="319" mass="34525">MPALLQSTLFIVLGIAAMLWAAEALSRNAEKIAIRFGIPEFIIGVTLVALGTSLPELISSVFAVSSGRPEIVITNVVGSNVTNILLVLGVAAIVAKKLTVSFNILHVDLPIFITATFLFCLSVLDGRVSRFEGVIMVAALIVYILYVVGYRKEHDGSEITKFRTRKKVTKWSYIEFALGGVALFLGARMAISSIIQASEILHINPEVVSITAFALGTSLPELFVSVSAAKKGLGDIVVGNVIGSSIFNLFGGIGIPAVWKAIPVSENLLLFLVPITVVTALVYIFTTQEKQITKWEGWILVLFYCFFIGQVVGFFNVLR</sequence>
<feature type="transmembrane region" description="Helical" evidence="5">
    <location>
        <begin position="130"/>
        <end position="150"/>
    </location>
</feature>
<organism evidence="7 8">
    <name type="scientific">Candidatus Dojkabacteria bacterium</name>
    <dbReference type="NCBI Taxonomy" id="2099670"/>
    <lineage>
        <taxon>Bacteria</taxon>
        <taxon>Candidatus Dojkabacteria</taxon>
    </lineage>
</organism>
<evidence type="ECO:0000256" key="5">
    <source>
        <dbReference type="SAM" id="Phobius"/>
    </source>
</evidence>
<accession>A0A955KWG9</accession>
<dbReference type="PANTHER" id="PTHR10846:SF8">
    <property type="entry name" value="INNER MEMBRANE PROTEIN YRBG"/>
    <property type="match status" value="1"/>
</dbReference>
<reference evidence="7" key="2">
    <citation type="journal article" date="2021" name="Microbiome">
        <title>Successional dynamics and alternative stable states in a saline activated sludge microbial community over 9 years.</title>
        <authorList>
            <person name="Wang Y."/>
            <person name="Ye J."/>
            <person name="Ju F."/>
            <person name="Liu L."/>
            <person name="Boyd J.A."/>
            <person name="Deng Y."/>
            <person name="Parks D.H."/>
            <person name="Jiang X."/>
            <person name="Yin X."/>
            <person name="Woodcroft B.J."/>
            <person name="Tyson G.W."/>
            <person name="Hugenholtz P."/>
            <person name="Polz M.F."/>
            <person name="Zhang T."/>
        </authorList>
    </citation>
    <scope>NUCLEOTIDE SEQUENCE</scope>
    <source>
        <strain evidence="7">HKST-UBA16</strain>
    </source>
</reference>
<evidence type="ECO:0000256" key="2">
    <source>
        <dbReference type="ARBA" id="ARBA00022692"/>
    </source>
</evidence>
<evidence type="ECO:0000313" key="7">
    <source>
        <dbReference type="EMBL" id="MCA9375125.1"/>
    </source>
</evidence>
<feature type="transmembrane region" description="Helical" evidence="5">
    <location>
        <begin position="207"/>
        <end position="229"/>
    </location>
</feature>
<feature type="transmembrane region" description="Helical" evidence="5">
    <location>
        <begin position="241"/>
        <end position="262"/>
    </location>
</feature>
<gene>
    <name evidence="7" type="ORF">KC622_02230</name>
</gene>
<feature type="domain" description="Sodium/calcium exchanger membrane region" evidence="6">
    <location>
        <begin position="172"/>
        <end position="308"/>
    </location>
</feature>
<feature type="transmembrane region" description="Helical" evidence="5">
    <location>
        <begin position="6"/>
        <end position="25"/>
    </location>
</feature>
<protein>
    <submittedName>
        <fullName evidence="7">Calcium/sodium antiporter</fullName>
    </submittedName>
</protein>
<dbReference type="InterPro" id="IPR044880">
    <property type="entry name" value="NCX_ion-bd_dom_sf"/>
</dbReference>
<dbReference type="InterPro" id="IPR004481">
    <property type="entry name" value="K/Na/Ca-exchanger"/>
</dbReference>
<keyword evidence="2 5" id="KW-0812">Transmembrane</keyword>
<feature type="transmembrane region" description="Helical" evidence="5">
    <location>
        <begin position="171"/>
        <end position="195"/>
    </location>
</feature>